<accession>A0ABQ5U2K9</accession>
<dbReference type="RefSeq" id="WP_169562172.1">
    <property type="nucleotide sequence ID" value="NZ_BSNF01000005.1"/>
</dbReference>
<comment type="subunit">
    <text evidence="4">Homodimer. Part of the ribosomal stalk of the 50S ribosomal subunit. Forms a multimeric L10(L12)X complex, where L10 forms an elongated spine to which 2 to 4 L12 dimers bind in a sequential fashion. Binds GTP-bound translation factors.</text>
</comment>
<evidence type="ECO:0000313" key="8">
    <source>
        <dbReference type="Proteomes" id="UP001161409"/>
    </source>
</evidence>
<dbReference type="Pfam" id="PF00542">
    <property type="entry name" value="Ribosomal_L12"/>
    <property type="match status" value="1"/>
</dbReference>
<dbReference type="SUPFAM" id="SSF54736">
    <property type="entry name" value="ClpS-like"/>
    <property type="match status" value="1"/>
</dbReference>
<evidence type="ECO:0000259" key="6">
    <source>
        <dbReference type="Pfam" id="PF16320"/>
    </source>
</evidence>
<keyword evidence="8" id="KW-1185">Reference proteome</keyword>
<dbReference type="InterPro" id="IPR000206">
    <property type="entry name" value="Ribosomal_bL12"/>
</dbReference>
<dbReference type="InterPro" id="IPR008932">
    <property type="entry name" value="Ribosomal_bL12_oligo"/>
</dbReference>
<evidence type="ECO:0000259" key="5">
    <source>
        <dbReference type="Pfam" id="PF00542"/>
    </source>
</evidence>
<comment type="function">
    <text evidence="4">Forms part of the ribosomal stalk which helps the ribosome interact with GTP-bound translation factors. Is thus essential for accurate translation.</text>
</comment>
<evidence type="ECO:0000256" key="4">
    <source>
        <dbReference type="HAMAP-Rule" id="MF_00368"/>
    </source>
</evidence>
<keyword evidence="2 4" id="KW-0689">Ribosomal protein</keyword>
<dbReference type="InterPro" id="IPR014719">
    <property type="entry name" value="Ribosomal_bL12_C/ClpS-like"/>
</dbReference>
<dbReference type="EMBL" id="BSNF01000005">
    <property type="protein sequence ID" value="GLQ06068.1"/>
    <property type="molecule type" value="Genomic_DNA"/>
</dbReference>
<organism evidence="7 8">
    <name type="scientific">Sneathiella chinensis</name>
    <dbReference type="NCBI Taxonomy" id="349750"/>
    <lineage>
        <taxon>Bacteria</taxon>
        <taxon>Pseudomonadati</taxon>
        <taxon>Pseudomonadota</taxon>
        <taxon>Alphaproteobacteria</taxon>
        <taxon>Sneathiellales</taxon>
        <taxon>Sneathiellaceae</taxon>
        <taxon>Sneathiella</taxon>
    </lineage>
</organism>
<dbReference type="PANTHER" id="PTHR45987:SF4">
    <property type="entry name" value="LARGE RIBOSOMAL SUBUNIT PROTEIN BL12M"/>
    <property type="match status" value="1"/>
</dbReference>
<evidence type="ECO:0000313" key="7">
    <source>
        <dbReference type="EMBL" id="GLQ06068.1"/>
    </source>
</evidence>
<feature type="domain" description="Large ribosomal subunit protein bL12 oligomerization" evidence="6">
    <location>
        <begin position="4"/>
        <end position="50"/>
    </location>
</feature>
<keyword evidence="3 4" id="KW-0687">Ribonucleoprotein</keyword>
<reference evidence="7" key="2">
    <citation type="submission" date="2023-01" db="EMBL/GenBank/DDBJ databases">
        <title>Draft genome sequence of Sneathiella chinensis strain NBRC 103408.</title>
        <authorList>
            <person name="Sun Q."/>
            <person name="Mori K."/>
        </authorList>
    </citation>
    <scope>NUCLEOTIDE SEQUENCE</scope>
    <source>
        <strain evidence="7">NBRC 103408</strain>
    </source>
</reference>
<sequence length="125" mass="12761">MADLEKIAEDLSSLTVLEAAELAKLLEEKWGVSAAAPVAVAAAPAAGGDAGAAAEKDEFDVILASAGEKKINVIKEVRAITGLGLKEAKELVEGAPKAIKEGAPKDEAEKIKEQLEGAGATVELK</sequence>
<comment type="similarity">
    <text evidence="1 4">Belongs to the bacterial ribosomal protein bL12 family.</text>
</comment>
<comment type="caution">
    <text evidence="7">The sequence shown here is derived from an EMBL/GenBank/DDBJ whole genome shotgun (WGS) entry which is preliminary data.</text>
</comment>
<dbReference type="Gene3D" id="3.30.1390.10">
    <property type="match status" value="1"/>
</dbReference>
<dbReference type="Pfam" id="PF16320">
    <property type="entry name" value="Ribosomal_L12_N"/>
    <property type="match status" value="1"/>
</dbReference>
<dbReference type="Gene3D" id="1.20.5.710">
    <property type="entry name" value="Single helix bin"/>
    <property type="match status" value="1"/>
</dbReference>
<dbReference type="NCBIfam" id="TIGR00855">
    <property type="entry name" value="L12"/>
    <property type="match status" value="1"/>
</dbReference>
<protein>
    <recommendedName>
        <fullName evidence="4">Large ribosomal subunit protein bL12</fullName>
    </recommendedName>
</protein>
<evidence type="ECO:0000256" key="3">
    <source>
        <dbReference type="ARBA" id="ARBA00023274"/>
    </source>
</evidence>
<evidence type="ECO:0000256" key="2">
    <source>
        <dbReference type="ARBA" id="ARBA00022980"/>
    </source>
</evidence>
<dbReference type="Proteomes" id="UP001161409">
    <property type="component" value="Unassembled WGS sequence"/>
</dbReference>
<gene>
    <name evidence="4 7" type="primary">rplL</name>
    <name evidence="7" type="ORF">GCM10007924_12890</name>
</gene>
<dbReference type="SUPFAM" id="SSF48300">
    <property type="entry name" value="Ribosomal protein L7/12, oligomerisation (N-terminal) domain"/>
    <property type="match status" value="1"/>
</dbReference>
<dbReference type="CDD" id="cd00387">
    <property type="entry name" value="Ribosomal_L7_L12"/>
    <property type="match status" value="1"/>
</dbReference>
<dbReference type="HAMAP" id="MF_00368">
    <property type="entry name" value="Ribosomal_bL12"/>
    <property type="match status" value="1"/>
</dbReference>
<reference evidence="7" key="1">
    <citation type="journal article" date="2014" name="Int. J. Syst. Evol. Microbiol.">
        <title>Complete genome of a new Firmicutes species belonging to the dominant human colonic microbiota ('Ruminococcus bicirculans') reveals two chromosomes and a selective capacity to utilize plant glucans.</title>
        <authorList>
            <consortium name="NISC Comparative Sequencing Program"/>
            <person name="Wegmann U."/>
            <person name="Louis P."/>
            <person name="Goesmann A."/>
            <person name="Henrissat B."/>
            <person name="Duncan S.H."/>
            <person name="Flint H.J."/>
        </authorList>
    </citation>
    <scope>NUCLEOTIDE SEQUENCE</scope>
    <source>
        <strain evidence="7">NBRC 103408</strain>
    </source>
</reference>
<dbReference type="InterPro" id="IPR013823">
    <property type="entry name" value="Ribosomal_bL12_C"/>
</dbReference>
<name>A0ABQ5U2K9_9PROT</name>
<dbReference type="PANTHER" id="PTHR45987">
    <property type="entry name" value="39S RIBOSOMAL PROTEIN L12"/>
    <property type="match status" value="1"/>
</dbReference>
<dbReference type="GO" id="GO:0005840">
    <property type="term" value="C:ribosome"/>
    <property type="evidence" value="ECO:0007669"/>
    <property type="project" value="UniProtKB-KW"/>
</dbReference>
<dbReference type="InterPro" id="IPR036235">
    <property type="entry name" value="Ribosomal_bL12_oligo_N_sf"/>
</dbReference>
<proteinExistence type="inferred from homology"/>
<evidence type="ECO:0000256" key="1">
    <source>
        <dbReference type="ARBA" id="ARBA00007197"/>
    </source>
</evidence>
<feature type="domain" description="Large ribosomal subunit protein bL12 C-terminal" evidence="5">
    <location>
        <begin position="59"/>
        <end position="125"/>
    </location>
</feature>